<organism evidence="4 5">
    <name type="scientific">Penicillium capsulatum</name>
    <dbReference type="NCBI Taxonomy" id="69766"/>
    <lineage>
        <taxon>Eukaryota</taxon>
        <taxon>Fungi</taxon>
        <taxon>Dikarya</taxon>
        <taxon>Ascomycota</taxon>
        <taxon>Pezizomycotina</taxon>
        <taxon>Eurotiomycetes</taxon>
        <taxon>Eurotiomycetidae</taxon>
        <taxon>Eurotiales</taxon>
        <taxon>Aspergillaceae</taxon>
        <taxon>Penicillium</taxon>
    </lineage>
</organism>
<dbReference type="SUPFAM" id="SSF48403">
    <property type="entry name" value="Ankyrin repeat"/>
    <property type="match status" value="3"/>
</dbReference>
<protein>
    <recommendedName>
        <fullName evidence="3">F-box domain-containing protein</fullName>
    </recommendedName>
</protein>
<evidence type="ECO:0000313" key="5">
    <source>
        <dbReference type="Proteomes" id="UP001146351"/>
    </source>
</evidence>
<dbReference type="EMBL" id="JAPQKO010000002">
    <property type="protein sequence ID" value="KAJ5179767.1"/>
    <property type="molecule type" value="Genomic_DNA"/>
</dbReference>
<evidence type="ECO:0000256" key="1">
    <source>
        <dbReference type="ARBA" id="ARBA00022737"/>
    </source>
</evidence>
<reference evidence="4" key="2">
    <citation type="journal article" date="2023" name="IMA Fungus">
        <title>Comparative genomic study of the Penicillium genus elucidates a diverse pangenome and 15 lateral gene transfer events.</title>
        <authorList>
            <person name="Petersen C."/>
            <person name="Sorensen T."/>
            <person name="Nielsen M.R."/>
            <person name="Sondergaard T.E."/>
            <person name="Sorensen J.L."/>
            <person name="Fitzpatrick D.A."/>
            <person name="Frisvad J.C."/>
            <person name="Nielsen K.L."/>
        </authorList>
    </citation>
    <scope>NUCLEOTIDE SEQUENCE</scope>
    <source>
        <strain evidence="4">IBT 21917</strain>
    </source>
</reference>
<dbReference type="SMART" id="SM00248">
    <property type="entry name" value="ANK"/>
    <property type="match status" value="9"/>
</dbReference>
<proteinExistence type="predicted"/>
<dbReference type="InterPro" id="IPR001810">
    <property type="entry name" value="F-box_dom"/>
</dbReference>
<dbReference type="AlphaFoldDB" id="A0A9W9LWX1"/>
<accession>A0A9W9LWX1</accession>
<comment type="caution">
    <text evidence="4">The sequence shown here is derived from an EMBL/GenBank/DDBJ whole genome shotgun (WGS) entry which is preliminary data.</text>
</comment>
<evidence type="ECO:0000256" key="2">
    <source>
        <dbReference type="ARBA" id="ARBA00023043"/>
    </source>
</evidence>
<dbReference type="InterPro" id="IPR036770">
    <property type="entry name" value="Ankyrin_rpt-contain_sf"/>
</dbReference>
<dbReference type="OrthoDB" id="4361077at2759"/>
<reference evidence="4" key="1">
    <citation type="submission" date="2022-11" db="EMBL/GenBank/DDBJ databases">
        <authorList>
            <person name="Petersen C."/>
        </authorList>
    </citation>
    <scope>NUCLEOTIDE SEQUENCE</scope>
    <source>
        <strain evidence="4">IBT 21917</strain>
    </source>
</reference>
<name>A0A9W9LWX1_9EURO</name>
<keyword evidence="1" id="KW-0677">Repeat</keyword>
<dbReference type="Pfam" id="PF12937">
    <property type="entry name" value="F-box-like"/>
    <property type="match status" value="1"/>
</dbReference>
<gene>
    <name evidence="4" type="ORF">N7492_002977</name>
</gene>
<dbReference type="InterPro" id="IPR002110">
    <property type="entry name" value="Ankyrin_rpt"/>
</dbReference>
<evidence type="ECO:0000259" key="3">
    <source>
        <dbReference type="PROSITE" id="PS50181"/>
    </source>
</evidence>
<dbReference type="Pfam" id="PF00023">
    <property type="entry name" value="Ank"/>
    <property type="match status" value="1"/>
</dbReference>
<dbReference type="PROSITE" id="PS50181">
    <property type="entry name" value="FBOX"/>
    <property type="match status" value="1"/>
</dbReference>
<dbReference type="PANTHER" id="PTHR24123">
    <property type="entry name" value="ANKYRIN REPEAT-CONTAINING"/>
    <property type="match status" value="1"/>
</dbReference>
<dbReference type="Gene3D" id="1.25.40.20">
    <property type="entry name" value="Ankyrin repeat-containing domain"/>
    <property type="match status" value="3"/>
</dbReference>
<keyword evidence="2" id="KW-0040">ANK repeat</keyword>
<sequence length="703" mass="80215">MSFADLPSELLLEIARYLEYEIDINSLARTNRFFCQVLNQYTYKRLSENKDNRALEWAAREGKPDCVKRLLRAGLKACSLGEEGYTPFELSVKNGHIDVVTAFLEHDLTILHAHQEASRPYMKRHDRTNVLLDAIGSGNEAIVRVLINYGADIECLWEIKQKRPLSIAIRYRHAAIVTLLIENGCNPQDCVHGIVDARLPEEFPHQHGDRLLEMEFFHFLVDLGLDLELPEHKSRQQFMFRDGICNTQFPLVEFLMEKGYSPDKSAIQSLFVRIFTEGTGYPEMATLLPKLIDIDAIIVPGVNDDSKFRLVLELARCGLVKPMRHVLHRIQAVDAGIFDRADFSHKYKDTLNRSLMWAVVRGHLDMVKFLLGRRANLNGNESGDESPLSEAIHRKRDKISIFLLSKGADPFPKKSKVLINSIFEQGSLEVIQWLLDRKLLLPNRMVPDSILALRCAGNGNERVFDILLRLGFKLRPRVMAHRQEFLRSARFANVNILRHFLDAGFHVNAHDAFGGLAKDHRDYSDHILPGFNILVYAASAEDTHAAEKAVDFLLARGANIHFFGAKRHMFATSLLCLACVDGSSPILSAFPLSNDARVRAARLLLRKGAALDDFSRCGKSPLIAAARYDFKEMAKVILEFYERAQIPFEDLDDVRFILAPNVLHVPWFSDEWSEDESMVKDISLSETGRLIYRYYWRKRYPVA</sequence>
<keyword evidence="5" id="KW-1185">Reference proteome</keyword>
<dbReference type="Pfam" id="PF12796">
    <property type="entry name" value="Ank_2"/>
    <property type="match status" value="2"/>
</dbReference>
<evidence type="ECO:0000313" key="4">
    <source>
        <dbReference type="EMBL" id="KAJ5179767.1"/>
    </source>
</evidence>
<dbReference type="InterPro" id="IPR051165">
    <property type="entry name" value="Multifunctional_ANK_Repeat"/>
</dbReference>
<dbReference type="Proteomes" id="UP001146351">
    <property type="component" value="Unassembled WGS sequence"/>
</dbReference>
<dbReference type="PANTHER" id="PTHR24123:SF33">
    <property type="entry name" value="PROTEIN HOS4"/>
    <property type="match status" value="1"/>
</dbReference>
<feature type="domain" description="F-box" evidence="3">
    <location>
        <begin position="1"/>
        <end position="46"/>
    </location>
</feature>